<proteinExistence type="inferred from homology"/>
<reference evidence="2 3" key="1">
    <citation type="submission" date="2015-12" db="EMBL/GenBank/DDBJ databases">
        <authorList>
            <person name="Shamseldin A."/>
            <person name="Moawad H."/>
            <person name="Abd El-Rahim W.M."/>
            <person name="Sadowsky M.J."/>
        </authorList>
    </citation>
    <scope>NUCLEOTIDE SEQUENCE [LARGE SCALE GENOMIC DNA]</scope>
    <source>
        <strain evidence="2 3">SM2</strain>
    </source>
</reference>
<dbReference type="InterPro" id="IPR023214">
    <property type="entry name" value="HAD_sf"/>
</dbReference>
<dbReference type="Pfam" id="PF06941">
    <property type="entry name" value="NT5C"/>
    <property type="match status" value="1"/>
</dbReference>
<evidence type="ECO:0000256" key="1">
    <source>
        <dbReference type="ARBA" id="ARBA00009589"/>
    </source>
</evidence>
<dbReference type="STRING" id="1470434.AZF00_09115"/>
<sequence>MFDGKTIIYVDMDHVLCDYKAGFAQWQAKYPEMKYPQSRPGMYLSLKPMDGAIDTYLWLHNHPKTAVFILTAPSVKNPHCYAEKRVWVEQYLGMDAAHNLIISSHKGLNRGDYLIDDNIAGKGQDLFEGKLTHFGSEYFPDWIAVRDYFEQILPKDWRSIHRKNNL</sequence>
<name>A0A127M5C7_9GAMM</name>
<evidence type="ECO:0000313" key="3">
    <source>
        <dbReference type="Proteomes" id="UP000074119"/>
    </source>
</evidence>
<dbReference type="GO" id="GO:0009223">
    <property type="term" value="P:pyrimidine deoxyribonucleotide catabolic process"/>
    <property type="evidence" value="ECO:0007669"/>
    <property type="project" value="TreeGrafter"/>
</dbReference>
<gene>
    <name evidence="2" type="ORF">AZF00_09115</name>
</gene>
<dbReference type="PANTHER" id="PTHR16504:SF4">
    <property type="entry name" value="5'(3')-DEOXYRIBONUCLEOTIDASE"/>
    <property type="match status" value="1"/>
</dbReference>
<dbReference type="InterPro" id="IPR010708">
    <property type="entry name" value="5'(3')-deoxyribonucleotidase"/>
</dbReference>
<dbReference type="GO" id="GO:0008253">
    <property type="term" value="F:5'-nucleotidase activity"/>
    <property type="evidence" value="ECO:0007669"/>
    <property type="project" value="InterPro"/>
</dbReference>
<dbReference type="Gene3D" id="3.40.50.1000">
    <property type="entry name" value="HAD superfamily/HAD-like"/>
    <property type="match status" value="1"/>
</dbReference>
<accession>A0A127M5C7</accession>
<dbReference type="EMBL" id="CP014544">
    <property type="protein sequence ID" value="AMO68450.1"/>
    <property type="molecule type" value="Genomic_DNA"/>
</dbReference>
<protein>
    <submittedName>
        <fullName evidence="2">Uncharacterized protein</fullName>
    </submittedName>
</protein>
<comment type="similarity">
    <text evidence="1">Belongs to the 5'(3')-deoxyribonucleotidase family.</text>
</comment>
<dbReference type="AlphaFoldDB" id="A0A127M5C7"/>
<evidence type="ECO:0000313" key="2">
    <source>
        <dbReference type="EMBL" id="AMO68450.1"/>
    </source>
</evidence>
<dbReference type="Proteomes" id="UP000074119">
    <property type="component" value="Chromosome"/>
</dbReference>
<dbReference type="SUPFAM" id="SSF56784">
    <property type="entry name" value="HAD-like"/>
    <property type="match status" value="1"/>
</dbReference>
<dbReference type="PANTHER" id="PTHR16504">
    <property type="entry name" value="5'(3')-DEOXYRIBONUCLEOTIDASE"/>
    <property type="match status" value="1"/>
</dbReference>
<dbReference type="InterPro" id="IPR036412">
    <property type="entry name" value="HAD-like_sf"/>
</dbReference>
<organism evidence="2 3">
    <name type="scientific">Zhongshania aliphaticivorans</name>
    <dbReference type="NCBI Taxonomy" id="1470434"/>
    <lineage>
        <taxon>Bacteria</taxon>
        <taxon>Pseudomonadati</taxon>
        <taxon>Pseudomonadota</taxon>
        <taxon>Gammaproteobacteria</taxon>
        <taxon>Cellvibrionales</taxon>
        <taxon>Spongiibacteraceae</taxon>
        <taxon>Zhongshania</taxon>
    </lineage>
</organism>
<dbReference type="KEGG" id="zal:AZF00_09115"/>
<dbReference type="RefSeq" id="WP_008250229.1">
    <property type="nucleotide sequence ID" value="NZ_CP014544.1"/>
</dbReference>